<dbReference type="Proteomes" id="UP000295260">
    <property type="component" value="Unassembled WGS sequence"/>
</dbReference>
<organism evidence="1 2">
    <name type="scientific">Flavobacterium dankookense</name>
    <dbReference type="NCBI Taxonomy" id="706186"/>
    <lineage>
        <taxon>Bacteria</taxon>
        <taxon>Pseudomonadati</taxon>
        <taxon>Bacteroidota</taxon>
        <taxon>Flavobacteriia</taxon>
        <taxon>Flavobacteriales</taxon>
        <taxon>Flavobacteriaceae</taxon>
        <taxon>Flavobacterium</taxon>
    </lineage>
</organism>
<name>A0A4R6QDT3_9FLAO</name>
<dbReference type="InterPro" id="IPR045944">
    <property type="entry name" value="DUF6364"/>
</dbReference>
<reference evidence="1 2" key="1">
    <citation type="submission" date="2019-03" db="EMBL/GenBank/DDBJ databases">
        <title>Genomic Encyclopedia of Archaeal and Bacterial Type Strains, Phase II (KMG-II): from individual species to whole genera.</title>
        <authorList>
            <person name="Goeker M."/>
        </authorList>
    </citation>
    <scope>NUCLEOTIDE SEQUENCE [LARGE SCALE GENOMIC DNA]</scope>
    <source>
        <strain evidence="1 2">DSM 25687</strain>
    </source>
</reference>
<accession>A0A4R6QDT3</accession>
<dbReference type="EMBL" id="SNXR01000011">
    <property type="protein sequence ID" value="TDP60848.1"/>
    <property type="molecule type" value="Genomic_DNA"/>
</dbReference>
<protein>
    <recommendedName>
        <fullName evidence="3">Antitoxin</fullName>
    </recommendedName>
</protein>
<dbReference type="RefSeq" id="WP_133531811.1">
    <property type="nucleotide sequence ID" value="NZ_SNXR01000011.1"/>
</dbReference>
<dbReference type="Pfam" id="PF19891">
    <property type="entry name" value="DUF6364"/>
    <property type="match status" value="1"/>
</dbReference>
<gene>
    <name evidence="1" type="ORF">BC748_0448</name>
</gene>
<comment type="caution">
    <text evidence="1">The sequence shown here is derived from an EMBL/GenBank/DDBJ whole genome shotgun (WGS) entry which is preliminary data.</text>
</comment>
<evidence type="ECO:0008006" key="3">
    <source>
        <dbReference type="Google" id="ProtNLM"/>
    </source>
</evidence>
<dbReference type="OrthoDB" id="1121643at2"/>
<evidence type="ECO:0000313" key="2">
    <source>
        <dbReference type="Proteomes" id="UP000295260"/>
    </source>
</evidence>
<dbReference type="AlphaFoldDB" id="A0A4R6QDT3"/>
<sequence>MSTKLTLTIDEDIIEKAKKYAKGKKNSLSNIIENYLKTLVTEDKKETTELSPIVKSLKSSFKAENDFDYKKELTKRLSDKYL</sequence>
<evidence type="ECO:0000313" key="1">
    <source>
        <dbReference type="EMBL" id="TDP60848.1"/>
    </source>
</evidence>
<proteinExistence type="predicted"/>
<keyword evidence="2" id="KW-1185">Reference proteome</keyword>